<dbReference type="EMBL" id="PYMJ01000007">
    <property type="protein sequence ID" value="PSU49234.1"/>
    <property type="molecule type" value="Genomic_DNA"/>
</dbReference>
<dbReference type="Gene3D" id="2.40.70.10">
    <property type="entry name" value="Acid Proteases"/>
    <property type="match status" value="1"/>
</dbReference>
<dbReference type="PROSITE" id="PS51257">
    <property type="entry name" value="PROKAR_LIPOPROTEIN"/>
    <property type="match status" value="1"/>
</dbReference>
<organism evidence="2 3">
    <name type="scientific">Photobacterium frigidiphilum</name>
    <dbReference type="NCBI Taxonomy" id="264736"/>
    <lineage>
        <taxon>Bacteria</taxon>
        <taxon>Pseudomonadati</taxon>
        <taxon>Pseudomonadota</taxon>
        <taxon>Gammaproteobacteria</taxon>
        <taxon>Vibrionales</taxon>
        <taxon>Vibrionaceae</taxon>
        <taxon>Photobacterium</taxon>
    </lineage>
</organism>
<proteinExistence type="predicted"/>
<gene>
    <name evidence="2" type="ORF">C9J12_09645</name>
</gene>
<accession>A0A2T3JJP7</accession>
<dbReference type="InterPro" id="IPR021109">
    <property type="entry name" value="Peptidase_aspartic_dom_sf"/>
</dbReference>
<evidence type="ECO:0000259" key="1">
    <source>
        <dbReference type="Pfam" id="PF05618"/>
    </source>
</evidence>
<evidence type="ECO:0000313" key="3">
    <source>
        <dbReference type="Proteomes" id="UP000240987"/>
    </source>
</evidence>
<name>A0A2T3JJP7_9GAMM</name>
<dbReference type="RefSeq" id="WP_107242506.1">
    <property type="nucleotide sequence ID" value="NZ_PYMJ01000007.1"/>
</dbReference>
<dbReference type="AlphaFoldDB" id="A0A2T3JJP7"/>
<dbReference type="InterPro" id="IPR008503">
    <property type="entry name" value="Asp_endopeptidase"/>
</dbReference>
<feature type="domain" description="Retropepsin-like aspartic endopeptidase" evidence="1">
    <location>
        <begin position="83"/>
        <end position="203"/>
    </location>
</feature>
<sequence>MKKIVTGFCVLLLVGCAQQKSIQEPEKQPEVGKEVPVVEPSIPEVITPEVKPEIKPLPEVKPVPEKKPKPVPVVTKTEDGKLILGAQEWVWFDEVQAHVKVKVDTNSKVSTIGASDVQNFERDGKSWVKFTSGGKSIERPVVRWTKSNGEDNKQAVIKLRTKLGELNEQTEFILIKGSGVTLGENFTRDVAVRDPKRNYVQPKVK</sequence>
<protein>
    <recommendedName>
        <fullName evidence="1">Retropepsin-like aspartic endopeptidase domain-containing protein</fullName>
    </recommendedName>
</protein>
<dbReference type="Proteomes" id="UP000240987">
    <property type="component" value="Unassembled WGS sequence"/>
</dbReference>
<evidence type="ECO:0000313" key="2">
    <source>
        <dbReference type="EMBL" id="PSU49234.1"/>
    </source>
</evidence>
<dbReference type="PANTHER" id="PTHR38037:SF2">
    <property type="entry name" value="ATP-DEPENDENT ZINC PROTEASE DOMAIN-CONTAINING PROTEIN-RELATED"/>
    <property type="match status" value="1"/>
</dbReference>
<comment type="caution">
    <text evidence="2">The sequence shown here is derived from an EMBL/GenBank/DDBJ whole genome shotgun (WGS) entry which is preliminary data.</text>
</comment>
<dbReference type="SUPFAM" id="SSF50630">
    <property type="entry name" value="Acid proteases"/>
    <property type="match status" value="1"/>
</dbReference>
<dbReference type="OrthoDB" id="8546610at2"/>
<reference evidence="2 3" key="1">
    <citation type="submission" date="2018-01" db="EMBL/GenBank/DDBJ databases">
        <title>Whole genome sequencing of Histamine producing bacteria.</title>
        <authorList>
            <person name="Butler K."/>
        </authorList>
    </citation>
    <scope>NUCLEOTIDE SEQUENCE [LARGE SCALE GENOMIC DNA]</scope>
    <source>
        <strain evidence="2 3">JCM 12947</strain>
    </source>
</reference>
<dbReference type="PANTHER" id="PTHR38037">
    <property type="entry name" value="ZN_PROTEASE DOMAIN-CONTAINING PROTEIN"/>
    <property type="match status" value="1"/>
</dbReference>
<keyword evidence="3" id="KW-1185">Reference proteome</keyword>
<dbReference type="Pfam" id="PF05618">
    <property type="entry name" value="Zn_protease"/>
    <property type="match status" value="1"/>
</dbReference>